<feature type="domain" description="Protein O-mannosyl-transferase C-terminal four TM" evidence="13">
    <location>
        <begin position="488"/>
        <end position="608"/>
    </location>
</feature>
<dbReference type="GO" id="GO:0004169">
    <property type="term" value="F:dolichyl-phosphate-mannose-protein mannosyltransferase activity"/>
    <property type="evidence" value="ECO:0007669"/>
    <property type="project" value="UniProtKB-UniRule"/>
</dbReference>
<evidence type="ECO:0000259" key="13">
    <source>
        <dbReference type="Pfam" id="PF16192"/>
    </source>
</evidence>
<keyword evidence="5 10" id="KW-0808">Transferase</keyword>
<dbReference type="PANTHER" id="PTHR10050">
    <property type="entry name" value="DOLICHYL-PHOSPHATE-MANNOSE--PROTEIN MANNOSYLTRANSFERASE"/>
    <property type="match status" value="1"/>
</dbReference>
<comment type="subcellular location">
    <subcellularLocation>
        <location evidence="10">Cell membrane</location>
    </subcellularLocation>
    <subcellularLocation>
        <location evidence="1">Endomembrane system</location>
        <topology evidence="1">Multi-pass membrane protein</topology>
    </subcellularLocation>
</comment>
<evidence type="ECO:0000256" key="1">
    <source>
        <dbReference type="ARBA" id="ARBA00004127"/>
    </source>
</evidence>
<feature type="transmembrane region" description="Helical" evidence="10">
    <location>
        <begin position="389"/>
        <end position="410"/>
    </location>
</feature>
<feature type="transmembrane region" description="Helical" evidence="10">
    <location>
        <begin position="115"/>
        <end position="134"/>
    </location>
</feature>
<evidence type="ECO:0000256" key="7">
    <source>
        <dbReference type="ARBA" id="ARBA00022989"/>
    </source>
</evidence>
<evidence type="ECO:0000256" key="6">
    <source>
        <dbReference type="ARBA" id="ARBA00022692"/>
    </source>
</evidence>
<organism evidence="14 15">
    <name type="scientific">Actinomyces oris</name>
    <dbReference type="NCBI Taxonomy" id="544580"/>
    <lineage>
        <taxon>Bacteria</taxon>
        <taxon>Bacillati</taxon>
        <taxon>Actinomycetota</taxon>
        <taxon>Actinomycetes</taxon>
        <taxon>Actinomycetales</taxon>
        <taxon>Actinomycetaceae</taxon>
        <taxon>Actinomyces</taxon>
    </lineage>
</organism>
<feature type="compositionally biased region" description="Polar residues" evidence="11">
    <location>
        <begin position="1"/>
        <end position="22"/>
    </location>
</feature>
<evidence type="ECO:0000313" key="15">
    <source>
        <dbReference type="Proteomes" id="UP001289581"/>
    </source>
</evidence>
<sequence length="814" mass="89491">MTTPSALSPEQSPEQAPEQSPEQTRDSSCDPDAEQERAQEPASGRDEAADPVPAEPAHGQADPTGPVPAEPTVAEPTVAEPTVAERTEAERTETELRTRLGLGPVDHERALGTRLGISFVSGLVSVIGALLHLIGLKKAPPRAPRLRRWFTSVVTWLLTELIRLPGLFWDMPRAVRVRGWIVTVVVGVIAALLRLIGLNHPKTLMFDEIYYVKDAYSLWHLGYEATWGDKADASFALGDFSKLTSNAAYVVHPQLGKWLIGAGMEIFGPASPFGWRFMPAVAGTLTVMLLARLTMRLTRSPLLAGLAGLLLAIDGVSLTESRIGLLDVFIGFFATVTLYCLVRDREWARTRLARRMAGTRPGARAPHATFRIWLLAAGIALGLTCSIKWSGLYLVAASGIVAVIWDTLALRQVQARAWFLEGTVSRGMGDFLHMVPAATVVYIACWRSWFTHPGAYMHGWAESQLKNGGSIPVPWLPGHVNNSVLYTINDFIIYHLRTYEFHVGLDAPHTYQSKPSGWLLQTRPTSFFWEDKAQVPQTCGSGDCIQAITSIGNIVIWWSAVVALVAVVIIGVKNRDWRAWVPLIGYLGLYVPWFQYRDRTIFTFYTVAFVPCVVLVLVLALGMASGLLPPLPGSASADAQMEALRSRQIGPGIRPWRGMGARFLGFGPQFARTPVWTPPMEETDPGIYRINPNLTDVNDDLEPDLPTANPRADAAQARTYDELTGYAASLTSSGASMPEWSDGGAPQPARRRPWASLAKWTMAPTWQIRTEGICLIIVVTLLACAATAFWWPIWTGQTVSRSFWASHMLLSSWI</sequence>
<feature type="transmembrane region" description="Helical" evidence="10">
    <location>
        <begin position="323"/>
        <end position="342"/>
    </location>
</feature>
<dbReference type="Pfam" id="PF02366">
    <property type="entry name" value="PMT"/>
    <property type="match status" value="1"/>
</dbReference>
<keyword evidence="8 10" id="KW-0472">Membrane</keyword>
<evidence type="ECO:0000313" key="14">
    <source>
        <dbReference type="EMBL" id="MEA1305548.1"/>
    </source>
</evidence>
<evidence type="ECO:0000256" key="3">
    <source>
        <dbReference type="ARBA" id="ARBA00007222"/>
    </source>
</evidence>
<comment type="function">
    <text evidence="10">Protein O-mannosyltransferase that catalyzes the transfer of a single mannose residue from a polyprenol phospho-mannosyl lipidic donor to the hydroxyl group of selected serine and threonine residues in acceptor proteins.</text>
</comment>
<feature type="transmembrane region" description="Helical" evidence="10">
    <location>
        <begin position="177"/>
        <end position="196"/>
    </location>
</feature>
<dbReference type="Proteomes" id="UP001289581">
    <property type="component" value="Unassembled WGS sequence"/>
</dbReference>
<gene>
    <name evidence="14" type="ORF">QU665_10820</name>
</gene>
<keyword evidence="4 10" id="KW-0328">Glycosyltransferase</keyword>
<evidence type="ECO:0000256" key="10">
    <source>
        <dbReference type="RuleBase" id="RU367007"/>
    </source>
</evidence>
<reference evidence="14 15" key="1">
    <citation type="submission" date="2023-06" db="EMBL/GenBank/DDBJ databases">
        <title>Actinomyces orist ORNL 0101 HMT-893 genome.</title>
        <authorList>
            <person name="Johnston C.D."/>
            <person name="Chen T."/>
            <person name="Dewhirst F.E."/>
        </authorList>
    </citation>
    <scope>NUCLEOTIDE SEQUENCE [LARGE SCALE GENOMIC DNA]</scope>
    <source>
        <strain evidence="14 15">ORNL 0101</strain>
    </source>
</reference>
<evidence type="ECO:0000256" key="2">
    <source>
        <dbReference type="ARBA" id="ARBA00004922"/>
    </source>
</evidence>
<dbReference type="InterPro" id="IPR027005">
    <property type="entry name" value="PMT-like"/>
</dbReference>
<comment type="caution">
    <text evidence="14">The sequence shown here is derived from an EMBL/GenBank/DDBJ whole genome shotgun (WGS) entry which is preliminary data.</text>
</comment>
<evidence type="ECO:0000256" key="5">
    <source>
        <dbReference type="ARBA" id="ARBA00022679"/>
    </source>
</evidence>
<keyword evidence="15" id="KW-1185">Reference proteome</keyword>
<keyword evidence="10" id="KW-1003">Cell membrane</keyword>
<evidence type="ECO:0000256" key="8">
    <source>
        <dbReference type="ARBA" id="ARBA00023136"/>
    </source>
</evidence>
<proteinExistence type="inferred from homology"/>
<feature type="transmembrane region" description="Helical" evidence="10">
    <location>
        <begin position="431"/>
        <end position="450"/>
    </location>
</feature>
<evidence type="ECO:0000256" key="9">
    <source>
        <dbReference type="ARBA" id="ARBA00093617"/>
    </source>
</evidence>
<dbReference type="RefSeq" id="WP_322913027.1">
    <property type="nucleotide sequence ID" value="NZ_JAXBCZ010000002.1"/>
</dbReference>
<keyword evidence="6 10" id="KW-0812">Transmembrane</keyword>
<evidence type="ECO:0000256" key="11">
    <source>
        <dbReference type="SAM" id="MobiDB-lite"/>
    </source>
</evidence>
<dbReference type="EMBL" id="JAXBCZ010000002">
    <property type="protein sequence ID" value="MEA1305548.1"/>
    <property type="molecule type" value="Genomic_DNA"/>
</dbReference>
<feature type="transmembrane region" description="Helical" evidence="10">
    <location>
        <begin position="300"/>
        <end position="317"/>
    </location>
</feature>
<evidence type="ECO:0000256" key="4">
    <source>
        <dbReference type="ARBA" id="ARBA00022676"/>
    </source>
</evidence>
<name>A0AAW9KX44_9ACTO</name>
<feature type="transmembrane region" description="Helical" evidence="10">
    <location>
        <begin position="555"/>
        <end position="572"/>
    </location>
</feature>
<feature type="compositionally biased region" description="Basic and acidic residues" evidence="11">
    <location>
        <begin position="23"/>
        <end position="48"/>
    </location>
</feature>
<accession>A0AAW9KX44</accession>
<dbReference type="InterPro" id="IPR003342">
    <property type="entry name" value="ArnT-like_N"/>
</dbReference>
<dbReference type="EC" id="2.4.1.-" evidence="10"/>
<feature type="transmembrane region" description="Helical" evidence="10">
    <location>
        <begin position="602"/>
        <end position="624"/>
    </location>
</feature>
<dbReference type="InterPro" id="IPR032421">
    <property type="entry name" value="PMT_4TMC"/>
</dbReference>
<feature type="domain" description="ArnT-like N-terminal" evidence="12">
    <location>
        <begin position="186"/>
        <end position="409"/>
    </location>
</feature>
<feature type="transmembrane region" description="Helical" evidence="10">
    <location>
        <begin position="772"/>
        <end position="793"/>
    </location>
</feature>
<feature type="transmembrane region" description="Helical" evidence="10">
    <location>
        <begin position="363"/>
        <end position="383"/>
    </location>
</feature>
<evidence type="ECO:0000259" key="12">
    <source>
        <dbReference type="Pfam" id="PF02366"/>
    </source>
</evidence>
<protein>
    <recommendedName>
        <fullName evidence="9 10">Polyprenol-phosphate-mannose--protein mannosyltransferase</fullName>
        <ecNumber evidence="10">2.4.1.-</ecNumber>
    </recommendedName>
</protein>
<keyword evidence="7 10" id="KW-1133">Transmembrane helix</keyword>
<dbReference type="PANTHER" id="PTHR10050:SF46">
    <property type="entry name" value="PROTEIN O-MANNOSYL-TRANSFERASE 2"/>
    <property type="match status" value="1"/>
</dbReference>
<feature type="transmembrane region" description="Helical" evidence="10">
    <location>
        <begin position="579"/>
        <end position="596"/>
    </location>
</feature>
<feature type="transmembrane region" description="Helical" evidence="10">
    <location>
        <begin position="273"/>
        <end position="293"/>
    </location>
</feature>
<dbReference type="Pfam" id="PF16192">
    <property type="entry name" value="PMT_4TMC"/>
    <property type="match status" value="1"/>
</dbReference>
<dbReference type="GO" id="GO:0005886">
    <property type="term" value="C:plasma membrane"/>
    <property type="evidence" value="ECO:0007669"/>
    <property type="project" value="UniProtKB-SubCell"/>
</dbReference>
<feature type="region of interest" description="Disordered" evidence="11">
    <location>
        <begin position="1"/>
        <end position="101"/>
    </location>
</feature>
<dbReference type="GO" id="GO:0012505">
    <property type="term" value="C:endomembrane system"/>
    <property type="evidence" value="ECO:0007669"/>
    <property type="project" value="UniProtKB-SubCell"/>
</dbReference>
<dbReference type="AlphaFoldDB" id="A0AAW9KX44"/>
<comment type="similarity">
    <text evidence="3 10">Belongs to the glycosyltransferase 39 family.</text>
</comment>
<comment type="pathway">
    <text evidence="2 10">Protein modification; protein glycosylation.</text>
</comment>
<feature type="compositionally biased region" description="Basic and acidic residues" evidence="11">
    <location>
        <begin position="83"/>
        <end position="98"/>
    </location>
</feature>